<dbReference type="Proteomes" id="UP001642464">
    <property type="component" value="Unassembled WGS sequence"/>
</dbReference>
<comment type="caution">
    <text evidence="7">The sequence shown here is derived from an EMBL/GenBank/DDBJ whole genome shotgun (WGS) entry which is preliminary data.</text>
</comment>
<comment type="similarity">
    <text evidence="2">Belongs to the CDC50/LEM3 family.</text>
</comment>
<keyword evidence="4 6" id="KW-1133">Transmembrane helix</keyword>
<evidence type="ECO:0000256" key="2">
    <source>
        <dbReference type="ARBA" id="ARBA00009457"/>
    </source>
</evidence>
<dbReference type="PANTHER" id="PTHR10926:SF0">
    <property type="entry name" value="CDC50, ISOFORM A"/>
    <property type="match status" value="1"/>
</dbReference>
<reference evidence="7 8" key="1">
    <citation type="submission" date="2024-02" db="EMBL/GenBank/DDBJ databases">
        <authorList>
            <person name="Chen Y."/>
            <person name="Shah S."/>
            <person name="Dougan E. K."/>
            <person name="Thang M."/>
            <person name="Chan C."/>
        </authorList>
    </citation>
    <scope>NUCLEOTIDE SEQUENCE [LARGE SCALE GENOMIC DNA]</scope>
</reference>
<dbReference type="PANTHER" id="PTHR10926">
    <property type="entry name" value="CELL CYCLE CONTROL PROTEIN 50"/>
    <property type="match status" value="1"/>
</dbReference>
<proteinExistence type="inferred from homology"/>
<feature type="transmembrane region" description="Helical" evidence="6">
    <location>
        <begin position="160"/>
        <end position="184"/>
    </location>
</feature>
<protein>
    <submittedName>
        <fullName evidence="7">ALA-interacting subunit 4 (AtALIS4)</fullName>
    </submittedName>
</protein>
<evidence type="ECO:0000313" key="8">
    <source>
        <dbReference type="Proteomes" id="UP001642464"/>
    </source>
</evidence>
<evidence type="ECO:0000256" key="1">
    <source>
        <dbReference type="ARBA" id="ARBA00004141"/>
    </source>
</evidence>
<keyword evidence="5 6" id="KW-0472">Membrane</keyword>
<dbReference type="Pfam" id="PF03381">
    <property type="entry name" value="CDC50"/>
    <property type="match status" value="1"/>
</dbReference>
<dbReference type="InterPro" id="IPR005045">
    <property type="entry name" value="CDC50/LEM3_fam"/>
</dbReference>
<keyword evidence="3 6" id="KW-0812">Transmembrane</keyword>
<sequence length="212" mass="23657">MPRQFCGEQRQETAPGDALVPCGLISLSMFTDNFTLHRSTSAGWERIQTDSSDITLSYDDKGFSKLQAPGEGESHYYILQSDQRIYSWLTPELMPHWKVWHRTPVGPKVRNLWAVIHGGLPKGTYRVDFLENSDIWHQWGVSEKNLVLATRNSFLGNSGALSAAGGVCLFLGFAEALALVFMLMAPRLHRARPSVVPEEVYNRDPGGVNTHG</sequence>
<organism evidence="7 8">
    <name type="scientific">Durusdinium trenchii</name>
    <dbReference type="NCBI Taxonomy" id="1381693"/>
    <lineage>
        <taxon>Eukaryota</taxon>
        <taxon>Sar</taxon>
        <taxon>Alveolata</taxon>
        <taxon>Dinophyceae</taxon>
        <taxon>Suessiales</taxon>
        <taxon>Symbiodiniaceae</taxon>
        <taxon>Durusdinium</taxon>
    </lineage>
</organism>
<evidence type="ECO:0000256" key="4">
    <source>
        <dbReference type="ARBA" id="ARBA00022989"/>
    </source>
</evidence>
<evidence type="ECO:0000256" key="6">
    <source>
        <dbReference type="SAM" id="Phobius"/>
    </source>
</evidence>
<name>A0ABP0JT46_9DINO</name>
<comment type="subcellular location">
    <subcellularLocation>
        <location evidence="1">Membrane</location>
        <topology evidence="1">Multi-pass membrane protein</topology>
    </subcellularLocation>
</comment>
<evidence type="ECO:0000313" key="7">
    <source>
        <dbReference type="EMBL" id="CAK9017567.1"/>
    </source>
</evidence>
<evidence type="ECO:0000256" key="3">
    <source>
        <dbReference type="ARBA" id="ARBA00022692"/>
    </source>
</evidence>
<evidence type="ECO:0000256" key="5">
    <source>
        <dbReference type="ARBA" id="ARBA00023136"/>
    </source>
</evidence>
<dbReference type="EMBL" id="CAXAMM010008513">
    <property type="protein sequence ID" value="CAK9017567.1"/>
    <property type="molecule type" value="Genomic_DNA"/>
</dbReference>
<keyword evidence="8" id="KW-1185">Reference proteome</keyword>
<gene>
    <name evidence="7" type="ORF">SCF082_LOCUS13699</name>
</gene>
<accession>A0ABP0JT46</accession>